<organism evidence="1 2">
    <name type="scientific">Saccharomonospora marina XMU15</name>
    <dbReference type="NCBI Taxonomy" id="882083"/>
    <lineage>
        <taxon>Bacteria</taxon>
        <taxon>Bacillati</taxon>
        <taxon>Actinomycetota</taxon>
        <taxon>Actinomycetes</taxon>
        <taxon>Pseudonocardiales</taxon>
        <taxon>Pseudonocardiaceae</taxon>
        <taxon>Saccharomonospora</taxon>
    </lineage>
</organism>
<dbReference type="HOGENOM" id="CLU_3375771_0_0_11"/>
<keyword evidence="2" id="KW-1185">Reference proteome</keyword>
<dbReference type="EMBL" id="CM001439">
    <property type="protein sequence ID" value="EHR52159.1"/>
    <property type="molecule type" value="Genomic_DNA"/>
</dbReference>
<proteinExistence type="predicted"/>
<dbReference type="AlphaFoldDB" id="H5X3U1"/>
<reference evidence="1 2" key="1">
    <citation type="journal article" date="2012" name="Stand. Genomic Sci.">
        <title>Genome sequence of the ocean sediment bacterium Saccharomonospora marina type strain (XMU15(T)).</title>
        <authorList>
            <person name="Klenk H.P."/>
            <person name="Lu M."/>
            <person name="Lucas S."/>
            <person name="Lapidus A."/>
            <person name="Copeland A."/>
            <person name="Pitluck S."/>
            <person name="Goodwin L.A."/>
            <person name="Han C."/>
            <person name="Tapia R."/>
            <person name="Brambilla E.M."/>
            <person name="Potter G."/>
            <person name="Land M."/>
            <person name="Ivanova N."/>
            <person name="Rohde M."/>
            <person name="Goker M."/>
            <person name="Detter J.C."/>
            <person name="Li W.J."/>
            <person name="Kyrpides N.C."/>
            <person name="Woyke T."/>
        </authorList>
    </citation>
    <scope>NUCLEOTIDE SEQUENCE [LARGE SCALE GENOMIC DNA]</scope>
    <source>
        <strain evidence="1 2">XMU15</strain>
    </source>
</reference>
<evidence type="ECO:0000313" key="2">
    <source>
        <dbReference type="Proteomes" id="UP000004926"/>
    </source>
</evidence>
<dbReference type="Proteomes" id="UP000004926">
    <property type="component" value="Chromosome"/>
</dbReference>
<protein>
    <submittedName>
        <fullName evidence="1">Uncharacterized protein</fullName>
    </submittedName>
</protein>
<gene>
    <name evidence="1" type="ORF">SacmaDRAFT_3962</name>
</gene>
<sequence length="34" mass="3758">MAHSRSTHRPELLGFAADHNTGAFLPMRVRNPLG</sequence>
<evidence type="ECO:0000313" key="1">
    <source>
        <dbReference type="EMBL" id="EHR52159.1"/>
    </source>
</evidence>
<accession>H5X3U1</accession>
<name>H5X3U1_9PSEU</name>